<dbReference type="InterPro" id="IPR002222">
    <property type="entry name" value="Ribosomal_uS19"/>
</dbReference>
<dbReference type="GO" id="GO:0022627">
    <property type="term" value="C:cytosolic small ribosomal subunit"/>
    <property type="evidence" value="ECO:0007669"/>
    <property type="project" value="TreeGrafter"/>
</dbReference>
<dbReference type="Proteomes" id="UP000694540">
    <property type="component" value="Unplaced"/>
</dbReference>
<proteinExistence type="inferred from homology"/>
<keyword evidence="2" id="KW-0689">Ribosomal protein</keyword>
<dbReference type="Pfam" id="PF00203">
    <property type="entry name" value="Ribosomal_S19"/>
    <property type="match status" value="1"/>
</dbReference>
<keyword evidence="6" id="KW-1185">Reference proteome</keyword>
<dbReference type="GO" id="GO:0006412">
    <property type="term" value="P:translation"/>
    <property type="evidence" value="ECO:0007669"/>
    <property type="project" value="InterPro"/>
</dbReference>
<dbReference type="Gene3D" id="3.30.860.10">
    <property type="entry name" value="30s Ribosomal Protein S19, Chain A"/>
    <property type="match status" value="1"/>
</dbReference>
<dbReference type="AlphaFoldDB" id="A0A8C3YL50"/>
<accession>A0A8C3YL50</accession>
<evidence type="ECO:0000313" key="5">
    <source>
        <dbReference type="Ensembl" id="ENSCWAP00000023029.1"/>
    </source>
</evidence>
<reference evidence="5" key="1">
    <citation type="submission" date="2025-08" db="UniProtKB">
        <authorList>
            <consortium name="Ensembl"/>
        </authorList>
    </citation>
    <scope>IDENTIFICATION</scope>
</reference>
<keyword evidence="3" id="KW-0687">Ribonucleoprotein</keyword>
<dbReference type="GO" id="GO:0003735">
    <property type="term" value="F:structural constituent of ribosome"/>
    <property type="evidence" value="ECO:0007669"/>
    <property type="project" value="InterPro"/>
</dbReference>
<evidence type="ECO:0000256" key="2">
    <source>
        <dbReference type="ARBA" id="ARBA00022980"/>
    </source>
</evidence>
<protein>
    <recommendedName>
        <fullName evidence="4">40S ribosomal protein S15</fullName>
    </recommendedName>
</protein>
<dbReference type="PANTHER" id="PTHR11880">
    <property type="entry name" value="RIBOSOMAL PROTEIN S19P FAMILY MEMBER"/>
    <property type="match status" value="1"/>
</dbReference>
<evidence type="ECO:0000256" key="4">
    <source>
        <dbReference type="ARBA" id="ARBA00035469"/>
    </source>
</evidence>
<dbReference type="InterPro" id="IPR023575">
    <property type="entry name" value="Ribosomal_uS19_SF"/>
</dbReference>
<name>A0A8C3YL50_9CETA</name>
<dbReference type="GO" id="GO:0000028">
    <property type="term" value="P:ribosomal small subunit assembly"/>
    <property type="evidence" value="ECO:0007669"/>
    <property type="project" value="TreeGrafter"/>
</dbReference>
<comment type="similarity">
    <text evidence="1">Belongs to the universal ribosomal protein uS19 family.</text>
</comment>
<dbReference type="PANTHER" id="PTHR11880:SF2">
    <property type="entry name" value="SMALL RIBOSOMAL SUBUNIT PROTEIN US19"/>
    <property type="match status" value="1"/>
</dbReference>
<reference evidence="5" key="2">
    <citation type="submission" date="2025-09" db="UniProtKB">
        <authorList>
            <consortium name="Ensembl"/>
        </authorList>
    </citation>
    <scope>IDENTIFICATION</scope>
</reference>
<sequence>AQRRKTTTGFSSGGWLILASETSLLASIPHFPLPNHLRRKLPSLLTRLRKAKREAPPRKKPQVVKRHLGDLITPTLPEMLSSTWVSSSARPPTQVEIKPEMFGHYPGEFSITYKPVRYDRRGSGATWLFIFSLKS</sequence>
<dbReference type="SUPFAM" id="SSF54570">
    <property type="entry name" value="Ribosomal protein S19"/>
    <property type="match status" value="1"/>
</dbReference>
<evidence type="ECO:0000313" key="6">
    <source>
        <dbReference type="Proteomes" id="UP000694540"/>
    </source>
</evidence>
<evidence type="ECO:0000256" key="3">
    <source>
        <dbReference type="ARBA" id="ARBA00023274"/>
    </source>
</evidence>
<organism evidence="5 6">
    <name type="scientific">Catagonus wagneri</name>
    <name type="common">Chacoan peccary</name>
    <dbReference type="NCBI Taxonomy" id="51154"/>
    <lineage>
        <taxon>Eukaryota</taxon>
        <taxon>Metazoa</taxon>
        <taxon>Chordata</taxon>
        <taxon>Craniata</taxon>
        <taxon>Vertebrata</taxon>
        <taxon>Euteleostomi</taxon>
        <taxon>Mammalia</taxon>
        <taxon>Eutheria</taxon>
        <taxon>Laurasiatheria</taxon>
        <taxon>Artiodactyla</taxon>
        <taxon>Suina</taxon>
        <taxon>Tayassuidae</taxon>
        <taxon>Catagonus</taxon>
    </lineage>
</organism>
<dbReference type="Ensembl" id="ENSCWAT00000024966.1">
    <property type="protein sequence ID" value="ENSCWAP00000023029.1"/>
    <property type="gene ID" value="ENSCWAG00000017543.1"/>
</dbReference>
<evidence type="ECO:0000256" key="1">
    <source>
        <dbReference type="ARBA" id="ARBA00007345"/>
    </source>
</evidence>